<dbReference type="Proteomes" id="UP000593571">
    <property type="component" value="Unassembled WGS sequence"/>
</dbReference>
<dbReference type="EMBL" id="JACASE010000013">
    <property type="protein sequence ID" value="KAF6418768.1"/>
    <property type="molecule type" value="Genomic_DNA"/>
</dbReference>
<name>A0A7J8D6L5_ROUAE</name>
<feature type="compositionally biased region" description="Polar residues" evidence="1">
    <location>
        <begin position="1"/>
        <end position="14"/>
    </location>
</feature>
<proteinExistence type="predicted"/>
<protein>
    <submittedName>
        <fullName evidence="2">Uncharacterized protein</fullName>
    </submittedName>
</protein>
<feature type="region of interest" description="Disordered" evidence="1">
    <location>
        <begin position="1"/>
        <end position="20"/>
    </location>
</feature>
<keyword evidence="3" id="KW-1185">Reference proteome</keyword>
<feature type="region of interest" description="Disordered" evidence="1">
    <location>
        <begin position="46"/>
        <end position="105"/>
    </location>
</feature>
<dbReference type="AlphaFoldDB" id="A0A7J8D6L5"/>
<organism evidence="2 3">
    <name type="scientific">Rousettus aegyptiacus</name>
    <name type="common">Egyptian fruit bat</name>
    <name type="synonym">Pteropus aegyptiacus</name>
    <dbReference type="NCBI Taxonomy" id="9407"/>
    <lineage>
        <taxon>Eukaryota</taxon>
        <taxon>Metazoa</taxon>
        <taxon>Chordata</taxon>
        <taxon>Craniata</taxon>
        <taxon>Vertebrata</taxon>
        <taxon>Euteleostomi</taxon>
        <taxon>Mammalia</taxon>
        <taxon>Eutheria</taxon>
        <taxon>Laurasiatheria</taxon>
        <taxon>Chiroptera</taxon>
        <taxon>Yinpterochiroptera</taxon>
        <taxon>Pteropodoidea</taxon>
        <taxon>Pteropodidae</taxon>
        <taxon>Rousettinae</taxon>
        <taxon>Rousettus</taxon>
    </lineage>
</organism>
<comment type="caution">
    <text evidence="2">The sequence shown here is derived from an EMBL/GenBank/DDBJ whole genome shotgun (WGS) entry which is preliminary data.</text>
</comment>
<evidence type="ECO:0000313" key="2">
    <source>
        <dbReference type="EMBL" id="KAF6418768.1"/>
    </source>
</evidence>
<accession>A0A7J8D6L5</accession>
<evidence type="ECO:0000256" key="1">
    <source>
        <dbReference type="SAM" id="MobiDB-lite"/>
    </source>
</evidence>
<reference evidence="2 3" key="1">
    <citation type="journal article" date="2020" name="Nature">
        <title>Six reference-quality genomes reveal evolution of bat adaptations.</title>
        <authorList>
            <person name="Jebb D."/>
            <person name="Huang Z."/>
            <person name="Pippel M."/>
            <person name="Hughes G.M."/>
            <person name="Lavrichenko K."/>
            <person name="Devanna P."/>
            <person name="Winkler S."/>
            <person name="Jermiin L.S."/>
            <person name="Skirmuntt E.C."/>
            <person name="Katzourakis A."/>
            <person name="Burkitt-Gray L."/>
            <person name="Ray D.A."/>
            <person name="Sullivan K.A.M."/>
            <person name="Roscito J.G."/>
            <person name="Kirilenko B.M."/>
            <person name="Davalos L.M."/>
            <person name="Corthals A.P."/>
            <person name="Power M.L."/>
            <person name="Jones G."/>
            <person name="Ransome R.D."/>
            <person name="Dechmann D.K.N."/>
            <person name="Locatelli A.G."/>
            <person name="Puechmaille S.J."/>
            <person name="Fedrigo O."/>
            <person name="Jarvis E.D."/>
            <person name="Hiller M."/>
            <person name="Vernes S.C."/>
            <person name="Myers E.W."/>
            <person name="Teeling E.C."/>
        </authorList>
    </citation>
    <scope>NUCLEOTIDE SEQUENCE [LARGE SCALE GENOMIC DNA]</scope>
    <source>
        <strain evidence="2">MRouAeg1</strain>
        <tissue evidence="2">Muscle</tissue>
    </source>
</reference>
<gene>
    <name evidence="2" type="ORF">HJG63_008790</name>
</gene>
<evidence type="ECO:0000313" key="3">
    <source>
        <dbReference type="Proteomes" id="UP000593571"/>
    </source>
</evidence>
<sequence>MRKVNAQRNFNLVPQTGKKRKPVCGVRLGERKPSLGLGFPARRLPAAARHGTDAQVAVPKRRRSRHRASAESVGPSCAVPQPGGSWEAHVRGTQGEVKRVKPPRPGIQELLGNKCVLSHV</sequence>